<evidence type="ECO:0000313" key="2">
    <source>
        <dbReference type="Proteomes" id="UP001187192"/>
    </source>
</evidence>
<name>A0AA88JIV9_FICCA</name>
<reference evidence="1" key="1">
    <citation type="submission" date="2023-07" db="EMBL/GenBank/DDBJ databases">
        <title>draft genome sequence of fig (Ficus carica).</title>
        <authorList>
            <person name="Takahashi T."/>
            <person name="Nishimura K."/>
        </authorList>
    </citation>
    <scope>NUCLEOTIDE SEQUENCE</scope>
</reference>
<accession>A0AA88JIV9</accession>
<organism evidence="1 2">
    <name type="scientific">Ficus carica</name>
    <name type="common">Common fig</name>
    <dbReference type="NCBI Taxonomy" id="3494"/>
    <lineage>
        <taxon>Eukaryota</taxon>
        <taxon>Viridiplantae</taxon>
        <taxon>Streptophyta</taxon>
        <taxon>Embryophyta</taxon>
        <taxon>Tracheophyta</taxon>
        <taxon>Spermatophyta</taxon>
        <taxon>Magnoliopsida</taxon>
        <taxon>eudicotyledons</taxon>
        <taxon>Gunneridae</taxon>
        <taxon>Pentapetalae</taxon>
        <taxon>rosids</taxon>
        <taxon>fabids</taxon>
        <taxon>Rosales</taxon>
        <taxon>Moraceae</taxon>
        <taxon>Ficeae</taxon>
        <taxon>Ficus</taxon>
    </lineage>
</organism>
<dbReference type="AlphaFoldDB" id="A0AA88JIV9"/>
<comment type="caution">
    <text evidence="1">The sequence shown here is derived from an EMBL/GenBank/DDBJ whole genome shotgun (WGS) entry which is preliminary data.</text>
</comment>
<dbReference type="EMBL" id="BTGU01017235">
    <property type="protein sequence ID" value="GMN73972.1"/>
    <property type="molecule type" value="Genomic_DNA"/>
</dbReference>
<keyword evidence="2" id="KW-1185">Reference proteome</keyword>
<protein>
    <submittedName>
        <fullName evidence="1">Uncharacterized protein</fullName>
    </submittedName>
</protein>
<gene>
    <name evidence="1" type="ORF">TIFTF001_055387</name>
</gene>
<proteinExistence type="predicted"/>
<evidence type="ECO:0000313" key="1">
    <source>
        <dbReference type="EMBL" id="GMN73972.1"/>
    </source>
</evidence>
<sequence>MRTMITYELAGSKPKRNLELVIEMSCERRRQRRWRAGRKEARRKLFLWWWGLGFGRVEMGAKNKG</sequence>
<dbReference type="Proteomes" id="UP001187192">
    <property type="component" value="Unassembled WGS sequence"/>
</dbReference>